<keyword evidence="3" id="KW-1185">Reference proteome</keyword>
<dbReference type="Gene3D" id="3.40.50.150">
    <property type="entry name" value="Vaccinia Virus protein VP39"/>
    <property type="match status" value="1"/>
</dbReference>
<sequence length="167" mass="18870">MCFIRWTTKWLEQSASCRCIGWYLFEKYYRNIVTTEIDLGNIGAEDRVLCIGGGSVPATAIVIAQKTKANVTVIDIDADAVNRANKVIKKLKLTDLIDVIQAGGEEICPKDFSVVHIARQVFPQKRVLQSVWLRSIRGTRILVRQQNDRGLLARLVRKMNATTLLVR</sequence>
<comment type="caution">
    <text evidence="2">The sequence shown here is derived from an EMBL/GenBank/DDBJ whole genome shotgun (WGS) entry which is preliminary data.</text>
</comment>
<evidence type="ECO:0000313" key="3">
    <source>
        <dbReference type="Proteomes" id="UP001084197"/>
    </source>
</evidence>
<accession>A0A9J6R870</accession>
<reference evidence="2" key="1">
    <citation type="submission" date="2022-11" db="EMBL/GenBank/DDBJ databases">
        <title>WGS of Natronobacillus azotifigens 24KS-1, an anaerobic diazotrophic haloalkaliphile from soda-rich habitats.</title>
        <authorList>
            <person name="Sorokin D.Y."/>
            <person name="Merkel A.Y."/>
        </authorList>
    </citation>
    <scope>NUCLEOTIDE SEQUENCE</scope>
    <source>
        <strain evidence="2">24KS-1</strain>
    </source>
</reference>
<dbReference type="InterPro" id="IPR007698">
    <property type="entry name" value="AlaDH/PNT_NAD(H)-bd"/>
</dbReference>
<dbReference type="RefSeq" id="WP_268778513.1">
    <property type="nucleotide sequence ID" value="NZ_JAPRAT010000001.1"/>
</dbReference>
<evidence type="ECO:0000259" key="1">
    <source>
        <dbReference type="Pfam" id="PF01262"/>
    </source>
</evidence>
<dbReference type="SUPFAM" id="SSF53335">
    <property type="entry name" value="S-adenosyl-L-methionine-dependent methyltransferases"/>
    <property type="match status" value="1"/>
</dbReference>
<dbReference type="Proteomes" id="UP001084197">
    <property type="component" value="Unassembled WGS sequence"/>
</dbReference>
<organism evidence="2 3">
    <name type="scientific">Natronobacillus azotifigens</name>
    <dbReference type="NCBI Taxonomy" id="472978"/>
    <lineage>
        <taxon>Bacteria</taxon>
        <taxon>Bacillati</taxon>
        <taxon>Bacillota</taxon>
        <taxon>Bacilli</taxon>
        <taxon>Bacillales</taxon>
        <taxon>Bacillaceae</taxon>
        <taxon>Natronobacillus</taxon>
    </lineage>
</organism>
<name>A0A9J6R870_9BACI</name>
<feature type="domain" description="Alanine dehydrogenase/pyridine nucleotide transhydrogenase NAD(H)-binding" evidence="1">
    <location>
        <begin position="39"/>
        <end position="91"/>
    </location>
</feature>
<dbReference type="Pfam" id="PF01262">
    <property type="entry name" value="AlaDh_PNT_C"/>
    <property type="match status" value="1"/>
</dbReference>
<dbReference type="InterPro" id="IPR029063">
    <property type="entry name" value="SAM-dependent_MTases_sf"/>
</dbReference>
<proteinExistence type="predicted"/>
<protein>
    <recommendedName>
        <fullName evidence="1">Alanine dehydrogenase/pyridine nucleotide transhydrogenase NAD(H)-binding domain-containing protein</fullName>
    </recommendedName>
</protein>
<gene>
    <name evidence="2" type="ORF">OWO01_00820</name>
</gene>
<dbReference type="EMBL" id="JAPRAT010000001">
    <property type="protein sequence ID" value="MCZ0701751.1"/>
    <property type="molecule type" value="Genomic_DNA"/>
</dbReference>
<evidence type="ECO:0000313" key="2">
    <source>
        <dbReference type="EMBL" id="MCZ0701751.1"/>
    </source>
</evidence>
<dbReference type="AlphaFoldDB" id="A0A9J6R870"/>